<sequence length="78" mass="9112">MACMSFQIFNPVNLGIHLNLLCMADRASVLAMPDREVSLKAFNKILKALFNALRFWLPSRYAYYETFSLSRMLSARWF</sequence>
<protein>
    <submittedName>
        <fullName evidence="1">Uncharacterized protein</fullName>
    </submittedName>
</protein>
<gene>
    <name evidence="1" type="ORF">AVDCRST_MAG84-5845</name>
</gene>
<organism evidence="1">
    <name type="scientific">uncultured Microcoleus sp</name>
    <dbReference type="NCBI Taxonomy" id="259945"/>
    <lineage>
        <taxon>Bacteria</taxon>
        <taxon>Bacillati</taxon>
        <taxon>Cyanobacteriota</taxon>
        <taxon>Cyanophyceae</taxon>
        <taxon>Oscillatoriophycideae</taxon>
        <taxon>Oscillatoriales</taxon>
        <taxon>Microcoleaceae</taxon>
        <taxon>Microcoleus</taxon>
        <taxon>environmental samples</taxon>
    </lineage>
</organism>
<evidence type="ECO:0000313" key="1">
    <source>
        <dbReference type="EMBL" id="CAA9395774.1"/>
    </source>
</evidence>
<dbReference type="AlphaFoldDB" id="A0A6J4NWJ2"/>
<name>A0A6J4NWJ2_9CYAN</name>
<proteinExistence type="predicted"/>
<reference evidence="1" key="1">
    <citation type="submission" date="2020-02" db="EMBL/GenBank/DDBJ databases">
        <authorList>
            <person name="Meier V. D."/>
        </authorList>
    </citation>
    <scope>NUCLEOTIDE SEQUENCE</scope>
    <source>
        <strain evidence="1">AVDCRST_MAG84</strain>
    </source>
</reference>
<accession>A0A6J4NWJ2</accession>
<dbReference type="EMBL" id="CADCTZ010001406">
    <property type="protein sequence ID" value="CAA9395774.1"/>
    <property type="molecule type" value="Genomic_DNA"/>
</dbReference>